<reference evidence="1" key="1">
    <citation type="submission" date="2022-10" db="EMBL/GenBank/DDBJ databases">
        <title>Culturing micro-colonial fungi from biological soil crusts in the Mojave desert and describing Neophaeococcomyces mojavensis, and introducing the new genera and species Taxawa tesnikishii.</title>
        <authorList>
            <person name="Kurbessoian T."/>
            <person name="Stajich J.E."/>
        </authorList>
    </citation>
    <scope>NUCLEOTIDE SEQUENCE</scope>
    <source>
        <strain evidence="1">TK_1</strain>
    </source>
</reference>
<dbReference type="Proteomes" id="UP001172684">
    <property type="component" value="Unassembled WGS sequence"/>
</dbReference>
<sequence length="143" mass="15899">MTDAANTDLAFSYKSIAYAHGIQNRPQYQVVKVHGCSSISLATIEIEETPPLIATGQEPTDRKEDKNAGAIAGLLSIGSLDDREDELTIQNLRGLRIAIVYLRKSEQASIVGNHKYARVDQEAYRKTKKGTQAEYDLRDEFVN</sequence>
<evidence type="ECO:0000313" key="2">
    <source>
        <dbReference type="Proteomes" id="UP001172684"/>
    </source>
</evidence>
<gene>
    <name evidence="1" type="ORF">H2201_003405</name>
</gene>
<dbReference type="EMBL" id="JAPDRL010000019">
    <property type="protein sequence ID" value="KAJ9666483.1"/>
    <property type="molecule type" value="Genomic_DNA"/>
</dbReference>
<accession>A0ABQ9NXL3</accession>
<evidence type="ECO:0000313" key="1">
    <source>
        <dbReference type="EMBL" id="KAJ9666483.1"/>
    </source>
</evidence>
<keyword evidence="2" id="KW-1185">Reference proteome</keyword>
<comment type="caution">
    <text evidence="1">The sequence shown here is derived from an EMBL/GenBank/DDBJ whole genome shotgun (WGS) entry which is preliminary data.</text>
</comment>
<proteinExistence type="predicted"/>
<name>A0ABQ9NXL3_9PEZI</name>
<protein>
    <submittedName>
        <fullName evidence="1">Uncharacterized protein</fullName>
    </submittedName>
</protein>
<organism evidence="1 2">
    <name type="scientific">Coniosporium apollinis</name>
    <dbReference type="NCBI Taxonomy" id="61459"/>
    <lineage>
        <taxon>Eukaryota</taxon>
        <taxon>Fungi</taxon>
        <taxon>Dikarya</taxon>
        <taxon>Ascomycota</taxon>
        <taxon>Pezizomycotina</taxon>
        <taxon>Dothideomycetes</taxon>
        <taxon>Dothideomycetes incertae sedis</taxon>
        <taxon>Coniosporium</taxon>
    </lineage>
</organism>